<feature type="binding site" evidence="10">
    <location>
        <position position="202"/>
    </location>
    <ligand>
        <name>S-adenosyl-L-methionine</name>
        <dbReference type="ChEBI" id="CHEBI:59789"/>
    </ligand>
</feature>
<comment type="caution">
    <text evidence="13">The sequence shown here is derived from an EMBL/GenBank/DDBJ whole genome shotgun (WGS) entry which is preliminary data.</text>
</comment>
<gene>
    <name evidence="13" type="ORF">M231_06874</name>
</gene>
<evidence type="ECO:0000256" key="1">
    <source>
        <dbReference type="ARBA" id="ARBA00004123"/>
    </source>
</evidence>
<dbReference type="InterPro" id="IPR049560">
    <property type="entry name" value="MeTrfase_RsmB-F_NOP2_cat"/>
</dbReference>
<comment type="subcellular location">
    <subcellularLocation>
        <location evidence="1">Nucleus</location>
    </subcellularLocation>
</comment>
<feature type="region of interest" description="Disordered" evidence="11">
    <location>
        <begin position="452"/>
        <end position="486"/>
    </location>
</feature>
<keyword evidence="14" id="KW-1185">Reference proteome</keyword>
<dbReference type="GO" id="GO:0005634">
    <property type="term" value="C:nucleus"/>
    <property type="evidence" value="ECO:0007669"/>
    <property type="project" value="UniProtKB-SubCell"/>
</dbReference>
<dbReference type="OrthoDB" id="6093671at2759"/>
<dbReference type="AlphaFoldDB" id="A0A4Q1BAR2"/>
<dbReference type="GO" id="GO:0030488">
    <property type="term" value="P:tRNA methylation"/>
    <property type="evidence" value="ECO:0007669"/>
    <property type="project" value="TreeGrafter"/>
</dbReference>
<dbReference type="PRINTS" id="PR02011">
    <property type="entry name" value="RCMTNCL1"/>
</dbReference>
<dbReference type="InterPro" id="IPR057286">
    <property type="entry name" value="PUA_NSUN2"/>
</dbReference>
<keyword evidence="9" id="KW-0539">Nucleus</keyword>
<evidence type="ECO:0000256" key="3">
    <source>
        <dbReference type="ARBA" id="ARBA00022555"/>
    </source>
</evidence>
<dbReference type="Pfam" id="PF01189">
    <property type="entry name" value="Methyltr_RsmB-F"/>
    <property type="match status" value="1"/>
</dbReference>
<evidence type="ECO:0000313" key="13">
    <source>
        <dbReference type="EMBL" id="RXK35868.1"/>
    </source>
</evidence>
<feature type="binding site" evidence="10">
    <location>
        <position position="252"/>
    </location>
    <ligand>
        <name>S-adenosyl-L-methionine</name>
        <dbReference type="ChEBI" id="CHEBI:59789"/>
    </ligand>
</feature>
<sequence>MARHKRGRGGATKKDTRDSNKGGWYVNSPADKNNSAFDEYYQNQGMVPEDEWEAFKACLQSDLPTTFRVTGSRAHAEAINDLIKSTHVPSTSNVELDGVKYPPPMQIPWYPGHLAWQISAPKRVIRKSEPFKKFQRFLVGETEVGNLSRQEAVSMIPPLLLDVESHHICLDMCAAPGSKTAQIIEALNPHHTFSTGMLIANDSDYKRTHMLVHQTGRLPSKGLIVTNLDAAQFPTIKLSNGQPLLFDRILADVPCSGDGTLRKNLEIWSKWGAADANSLHSLQLRILLRAMNLLRPGGRLVYSTCSFNPVEDEAVVAAALNSKPGFSLLDVSTHLPGLRRRAGVSSWKVATQPESGGRKMVWYDNYDSYREAVEAGKERDKDVKKGLPRSVWPPNNVKDLNLERCLRLLPHDQDTGGFFVCVLQKADKPQASTLENEDSVLPDVLPIEANVADGSGSTSLKRARSPVVEEPEAKRGKADPLSAESTVPAVTTGVVMSSEGHDPRKGKKEKRDLGFREDPYSYVKADHEEIGTLIDWFKLKETFSRGNLMVRNEYGDPLRTLYLTNDIVKEVLENNDYTRLRIVSAGVKAFVRQDSQTRPEVVCKWRVPSEGIGEVVPHMNEEEVRDMGLEDLKVLLEEQYPPVERFSPITQTLVNDLPLGNIIVRFKSGSLPDGAHLPMDLISPMWRAKTSLSLLIDKREKSTLSLRTWGEDICKPGPPLKNGAPREEEVAVEVDKTRSAEVDDVRGVVDVKPTLADEGS</sequence>
<name>A0A4Q1BAR2_TREME</name>
<evidence type="ECO:0000256" key="6">
    <source>
        <dbReference type="ARBA" id="ARBA00022691"/>
    </source>
</evidence>
<evidence type="ECO:0000259" key="12">
    <source>
        <dbReference type="PROSITE" id="PS51686"/>
    </source>
</evidence>
<dbReference type="FunCoup" id="A0A4Q1BAR2">
    <property type="interactions" value="873"/>
</dbReference>
<dbReference type="GO" id="GO:0016428">
    <property type="term" value="F:tRNA (cytidine-5-)-methyltransferase activity"/>
    <property type="evidence" value="ECO:0007669"/>
    <property type="project" value="InterPro"/>
</dbReference>
<dbReference type="Pfam" id="PF25378">
    <property type="entry name" value="PUA_NSUN2"/>
    <property type="match status" value="1"/>
</dbReference>
<dbReference type="VEuPathDB" id="FungiDB:TREMEDRAFT_44583"/>
<keyword evidence="4 10" id="KW-0489">Methyltransferase</keyword>
<evidence type="ECO:0000256" key="10">
    <source>
        <dbReference type="PROSITE-ProRule" id="PRU01023"/>
    </source>
</evidence>
<dbReference type="InterPro" id="IPR029063">
    <property type="entry name" value="SAM-dependent_MTases_sf"/>
</dbReference>
<dbReference type="InterPro" id="IPR057285">
    <property type="entry name" value="Pre-PUA_NSUN2"/>
</dbReference>
<keyword evidence="7" id="KW-0819">tRNA processing</keyword>
<keyword evidence="8 10" id="KW-0694">RNA-binding</keyword>
<feature type="binding site" evidence="10">
    <location>
        <begin position="173"/>
        <end position="179"/>
    </location>
    <ligand>
        <name>S-adenosyl-L-methionine</name>
        <dbReference type="ChEBI" id="CHEBI:59789"/>
    </ligand>
</feature>
<dbReference type="EMBL" id="SDIL01000118">
    <property type="protein sequence ID" value="RXK35868.1"/>
    <property type="molecule type" value="Genomic_DNA"/>
</dbReference>
<dbReference type="InterPro" id="IPR023267">
    <property type="entry name" value="RCMT"/>
</dbReference>
<dbReference type="PRINTS" id="PR02008">
    <property type="entry name" value="RCMTFAMILY"/>
</dbReference>
<dbReference type="Proteomes" id="UP000289152">
    <property type="component" value="Unassembled WGS sequence"/>
</dbReference>
<reference evidence="13 14" key="1">
    <citation type="submission" date="2016-06" db="EMBL/GenBank/DDBJ databases">
        <title>Evolution of pathogenesis and genome organization in the Tremellales.</title>
        <authorList>
            <person name="Cuomo C."/>
            <person name="Litvintseva A."/>
            <person name="Heitman J."/>
            <person name="Chen Y."/>
            <person name="Sun S."/>
            <person name="Springer D."/>
            <person name="Dromer F."/>
            <person name="Young S."/>
            <person name="Zeng Q."/>
            <person name="Chapman S."/>
            <person name="Gujja S."/>
            <person name="Saif S."/>
            <person name="Birren B."/>
        </authorList>
    </citation>
    <scope>NUCLEOTIDE SEQUENCE [LARGE SCALE GENOMIC DNA]</scope>
    <source>
        <strain evidence="13 14">ATCC 28783</strain>
    </source>
</reference>
<evidence type="ECO:0000313" key="14">
    <source>
        <dbReference type="Proteomes" id="UP000289152"/>
    </source>
</evidence>
<protein>
    <submittedName>
        <fullName evidence="13">Multisite-specific tRNA:(Cytosine-C5)-methyltransferase</fullName>
    </submittedName>
</protein>
<keyword evidence="5 10" id="KW-0808">Transferase</keyword>
<feature type="domain" description="SAM-dependent MTase RsmB/NOP-type" evidence="12">
    <location>
        <begin position="55"/>
        <end position="426"/>
    </location>
</feature>
<keyword evidence="3" id="KW-0820">tRNA-binding</keyword>
<feature type="binding site" evidence="10">
    <location>
        <position position="229"/>
    </location>
    <ligand>
        <name>S-adenosyl-L-methionine</name>
        <dbReference type="ChEBI" id="CHEBI:59789"/>
    </ligand>
</feature>
<dbReference type="InterPro" id="IPR001678">
    <property type="entry name" value="MeTrfase_RsmB-F_NOP2_dom"/>
</dbReference>
<dbReference type="InParanoid" id="A0A4Q1BAR2"/>
<organism evidence="13 14">
    <name type="scientific">Tremella mesenterica</name>
    <name type="common">Jelly fungus</name>
    <dbReference type="NCBI Taxonomy" id="5217"/>
    <lineage>
        <taxon>Eukaryota</taxon>
        <taxon>Fungi</taxon>
        <taxon>Dikarya</taxon>
        <taxon>Basidiomycota</taxon>
        <taxon>Agaricomycotina</taxon>
        <taxon>Tremellomycetes</taxon>
        <taxon>Tremellales</taxon>
        <taxon>Tremellaceae</taxon>
        <taxon>Tremella</taxon>
    </lineage>
</organism>
<dbReference type="PANTHER" id="PTHR22808">
    <property type="entry name" value="NCL1 YEAST -RELATED NOL1/NOP2/FMU SUN DOMAIN-CONTAINING"/>
    <property type="match status" value="1"/>
</dbReference>
<accession>A0A4Q1BAR2</accession>
<evidence type="ECO:0000256" key="2">
    <source>
        <dbReference type="ARBA" id="ARBA00007494"/>
    </source>
</evidence>
<dbReference type="STRING" id="5217.A0A4Q1BAR2"/>
<dbReference type="PROSITE" id="PS01153">
    <property type="entry name" value="NOL1_NOP2_SUN"/>
    <property type="match status" value="1"/>
</dbReference>
<dbReference type="PROSITE" id="PS51686">
    <property type="entry name" value="SAM_MT_RSMB_NOP"/>
    <property type="match status" value="1"/>
</dbReference>
<dbReference type="InterPro" id="IPR018314">
    <property type="entry name" value="RsmB/NOL1/NOP2-like_CS"/>
</dbReference>
<dbReference type="Gene3D" id="3.40.50.150">
    <property type="entry name" value="Vaccinia Virus protein VP39"/>
    <property type="match status" value="1"/>
</dbReference>
<dbReference type="GO" id="GO:0000049">
    <property type="term" value="F:tRNA binding"/>
    <property type="evidence" value="ECO:0007669"/>
    <property type="project" value="UniProtKB-KW"/>
</dbReference>
<evidence type="ECO:0000256" key="4">
    <source>
        <dbReference type="ARBA" id="ARBA00022603"/>
    </source>
</evidence>
<dbReference type="PANTHER" id="PTHR22808:SF1">
    <property type="entry name" value="RNA CYTOSINE-C(5)-METHYLTRANSFERASE NSUN2-RELATED"/>
    <property type="match status" value="1"/>
</dbReference>
<dbReference type="SUPFAM" id="SSF53335">
    <property type="entry name" value="S-adenosyl-L-methionine-dependent methyltransferases"/>
    <property type="match status" value="1"/>
</dbReference>
<evidence type="ECO:0000256" key="11">
    <source>
        <dbReference type="SAM" id="MobiDB-lite"/>
    </source>
</evidence>
<evidence type="ECO:0000256" key="8">
    <source>
        <dbReference type="ARBA" id="ARBA00022884"/>
    </source>
</evidence>
<evidence type="ECO:0000256" key="9">
    <source>
        <dbReference type="ARBA" id="ARBA00023242"/>
    </source>
</evidence>
<evidence type="ECO:0000256" key="5">
    <source>
        <dbReference type="ARBA" id="ARBA00022679"/>
    </source>
</evidence>
<evidence type="ECO:0000256" key="7">
    <source>
        <dbReference type="ARBA" id="ARBA00022694"/>
    </source>
</evidence>
<dbReference type="Pfam" id="PF25376">
    <property type="entry name" value="Pre-PUA_NSUN2"/>
    <property type="match status" value="1"/>
</dbReference>
<keyword evidence="6 10" id="KW-0949">S-adenosyl-L-methionine</keyword>
<dbReference type="InterPro" id="IPR023270">
    <property type="entry name" value="RCMT_NCL1"/>
</dbReference>
<feature type="region of interest" description="Disordered" evidence="11">
    <location>
        <begin position="1"/>
        <end position="30"/>
    </location>
</feature>
<feature type="active site" description="Nucleophile" evidence="10">
    <location>
        <position position="305"/>
    </location>
</feature>
<comment type="similarity">
    <text evidence="2 10">Belongs to the class I-like SAM-binding methyltransferase superfamily. RsmB/NOP family.</text>
</comment>
<proteinExistence type="inferred from homology"/>
<dbReference type="GO" id="GO:0005737">
    <property type="term" value="C:cytoplasm"/>
    <property type="evidence" value="ECO:0007669"/>
    <property type="project" value="TreeGrafter"/>
</dbReference>